<name>A0A1G6VTG0_9PSEU</name>
<dbReference type="EMBL" id="FMZZ01000013">
    <property type="protein sequence ID" value="SDD56848.1"/>
    <property type="molecule type" value="Genomic_DNA"/>
</dbReference>
<dbReference type="Proteomes" id="UP000199501">
    <property type="component" value="Unassembled WGS sequence"/>
</dbReference>
<accession>A0A1G6VTG0</accession>
<organism evidence="1 2">
    <name type="scientific">Actinokineospora iranica</name>
    <dbReference type="NCBI Taxonomy" id="1271860"/>
    <lineage>
        <taxon>Bacteria</taxon>
        <taxon>Bacillati</taxon>
        <taxon>Actinomycetota</taxon>
        <taxon>Actinomycetes</taxon>
        <taxon>Pseudonocardiales</taxon>
        <taxon>Pseudonocardiaceae</taxon>
        <taxon>Actinokineospora</taxon>
    </lineage>
</organism>
<dbReference type="STRING" id="1271860.SAMN05216174_11385"/>
<proteinExistence type="predicted"/>
<dbReference type="RefSeq" id="WP_139190934.1">
    <property type="nucleotide sequence ID" value="NZ_FMZZ01000013.1"/>
</dbReference>
<keyword evidence="2" id="KW-1185">Reference proteome</keyword>
<gene>
    <name evidence="1" type="ORF">SAMN05216174_11385</name>
</gene>
<reference evidence="2" key="1">
    <citation type="submission" date="2016-10" db="EMBL/GenBank/DDBJ databases">
        <authorList>
            <person name="Varghese N."/>
            <person name="Submissions S."/>
        </authorList>
    </citation>
    <scope>NUCLEOTIDE SEQUENCE [LARGE SCALE GENOMIC DNA]</scope>
    <source>
        <strain evidence="2">IBRC-M 10403</strain>
    </source>
</reference>
<protein>
    <submittedName>
        <fullName evidence="1">Uncharacterized protein</fullName>
    </submittedName>
</protein>
<dbReference type="AlphaFoldDB" id="A0A1G6VTG0"/>
<sequence length="65" mass="6992">MSPKRTARLATKWALTVPTMMTAGKRPRVDERAHHALVAVAIYADNDGRNILSASTLSRATCGSP</sequence>
<evidence type="ECO:0000313" key="1">
    <source>
        <dbReference type="EMBL" id="SDD56848.1"/>
    </source>
</evidence>
<evidence type="ECO:0000313" key="2">
    <source>
        <dbReference type="Proteomes" id="UP000199501"/>
    </source>
</evidence>